<feature type="active site" description="Proton donor/acceptor" evidence="2">
    <location>
        <position position="202"/>
    </location>
</feature>
<keyword evidence="3" id="KW-0862">Zinc</keyword>
<dbReference type="GO" id="GO:0004341">
    <property type="term" value="F:gluconolactonase activity"/>
    <property type="evidence" value="ECO:0007669"/>
    <property type="project" value="TreeGrafter"/>
</dbReference>
<dbReference type="InterPro" id="IPR011042">
    <property type="entry name" value="6-blade_b-propeller_TolB-like"/>
</dbReference>
<feature type="domain" description="SMP-30/Gluconolactonase/LRE-like region" evidence="4">
    <location>
        <begin position="14"/>
        <end position="260"/>
    </location>
</feature>
<dbReference type="AlphaFoldDB" id="X5EA53"/>
<comment type="cofactor">
    <cofactor evidence="3">
        <name>Zn(2+)</name>
        <dbReference type="ChEBI" id="CHEBI:29105"/>
    </cofactor>
    <text evidence="3">Binds 1 divalent metal cation per subunit.</text>
</comment>
<evidence type="ECO:0000256" key="1">
    <source>
        <dbReference type="ARBA" id="ARBA00008853"/>
    </source>
</evidence>
<dbReference type="Pfam" id="PF08450">
    <property type="entry name" value="SGL"/>
    <property type="match status" value="1"/>
</dbReference>
<keyword evidence="3" id="KW-0479">Metal-binding</keyword>
<gene>
    <name evidence="5" type="ORF">CGLY_05440</name>
</gene>
<evidence type="ECO:0000313" key="5">
    <source>
        <dbReference type="EMBL" id="AHW63536.1"/>
    </source>
</evidence>
<dbReference type="RefSeq" id="WP_038547137.1">
    <property type="nucleotide sequence ID" value="NZ_CP006842.1"/>
</dbReference>
<dbReference type="SUPFAM" id="SSF63829">
    <property type="entry name" value="Calcium-dependent phosphotriesterase"/>
    <property type="match status" value="1"/>
</dbReference>
<feature type="binding site" evidence="3">
    <location>
        <position position="202"/>
    </location>
    <ligand>
        <name>a divalent metal cation</name>
        <dbReference type="ChEBI" id="CHEBI:60240"/>
    </ligand>
</feature>
<dbReference type="PANTHER" id="PTHR10907">
    <property type="entry name" value="REGUCALCIN"/>
    <property type="match status" value="1"/>
</dbReference>
<evidence type="ECO:0000313" key="6">
    <source>
        <dbReference type="Proteomes" id="UP000023703"/>
    </source>
</evidence>
<dbReference type="HOGENOM" id="CLU_036110_3_1_11"/>
<sequence length="292" mass="30482">MKAEQFTDPVAYHAEGPVWWPQDGSPVAGTLRYVDMTAGRVLTAADDGAVTSVNVGSPVAAFLRPRAEGGAVLATEHRICRADDPGLSDLRALVTVVDSPDVRFNDGGCAPDGSLYAGTMRYDQAAGGGVLVSVSSDSSVTTVRDGVTVSNGIDWSPDGSLAYYNDTPTRSTMVYAWNADLGLHEGRTLFTLDVDDPAGGPDGLCVDAEGNIWTAIYGGSRVECRDPSGILIDTVQLPVTNVTACTFGGQDLDRLFITTTRENVAEGTQPTAGAVFTAIPGVHGQPVRPFAG</sequence>
<dbReference type="KEGG" id="cgy:CGLY_05440"/>
<protein>
    <submittedName>
        <fullName evidence="5">SMP-30/Gluconolaconase/LRE-like region</fullName>
    </submittedName>
</protein>
<feature type="binding site" evidence="3">
    <location>
        <position position="105"/>
    </location>
    <ligand>
        <name>substrate</name>
    </ligand>
</feature>
<feature type="binding site" evidence="3">
    <location>
        <position position="123"/>
    </location>
    <ligand>
        <name>substrate</name>
    </ligand>
</feature>
<organism evidence="5 6">
    <name type="scientific">Corynebacterium glyciniphilum AJ 3170</name>
    <dbReference type="NCBI Taxonomy" id="1404245"/>
    <lineage>
        <taxon>Bacteria</taxon>
        <taxon>Bacillati</taxon>
        <taxon>Actinomycetota</taxon>
        <taxon>Actinomycetes</taxon>
        <taxon>Mycobacteriales</taxon>
        <taxon>Corynebacteriaceae</taxon>
        <taxon>Corynebacterium</taxon>
    </lineage>
</organism>
<dbReference type="eggNOG" id="COG3386">
    <property type="taxonomic scope" value="Bacteria"/>
</dbReference>
<dbReference type="GO" id="GO:0019853">
    <property type="term" value="P:L-ascorbic acid biosynthetic process"/>
    <property type="evidence" value="ECO:0007669"/>
    <property type="project" value="TreeGrafter"/>
</dbReference>
<dbReference type="PANTHER" id="PTHR10907:SF47">
    <property type="entry name" value="REGUCALCIN"/>
    <property type="match status" value="1"/>
</dbReference>
<dbReference type="EMBL" id="CP006842">
    <property type="protein sequence ID" value="AHW63536.1"/>
    <property type="molecule type" value="Genomic_DNA"/>
</dbReference>
<reference evidence="5 6" key="1">
    <citation type="journal article" date="2015" name="Int. J. Syst. Evol. Microbiol.">
        <title>Revisiting Corynebacterium glyciniphilum (ex Kubota et al., 1972) sp. nov., nom. rev., isolated from putrefied banana.</title>
        <authorList>
            <person name="Al-Dilaimi A."/>
            <person name="Bednarz H."/>
            <person name="Lomker A."/>
            <person name="Niehaus K."/>
            <person name="Kalinowski J."/>
            <person name="Ruckert C."/>
        </authorList>
    </citation>
    <scope>NUCLEOTIDE SEQUENCE [LARGE SCALE GENOMIC DNA]</scope>
    <source>
        <strain evidence="5">AJ 3170</strain>
    </source>
</reference>
<evidence type="ECO:0000256" key="2">
    <source>
        <dbReference type="PIRSR" id="PIRSR605511-1"/>
    </source>
</evidence>
<dbReference type="OrthoDB" id="2633250at2"/>
<evidence type="ECO:0000259" key="4">
    <source>
        <dbReference type="Pfam" id="PF08450"/>
    </source>
</evidence>
<dbReference type="GO" id="GO:0005509">
    <property type="term" value="F:calcium ion binding"/>
    <property type="evidence" value="ECO:0007669"/>
    <property type="project" value="TreeGrafter"/>
</dbReference>
<dbReference type="InterPro" id="IPR013658">
    <property type="entry name" value="SGL"/>
</dbReference>
<evidence type="ECO:0000256" key="3">
    <source>
        <dbReference type="PIRSR" id="PIRSR605511-2"/>
    </source>
</evidence>
<feature type="binding site" evidence="3">
    <location>
        <position position="15"/>
    </location>
    <ligand>
        <name>a divalent metal cation</name>
        <dbReference type="ChEBI" id="CHEBI:60240"/>
    </ligand>
</feature>
<keyword evidence="6" id="KW-1185">Reference proteome</keyword>
<name>X5EA53_9CORY</name>
<dbReference type="Gene3D" id="2.120.10.30">
    <property type="entry name" value="TolB, C-terminal domain"/>
    <property type="match status" value="1"/>
</dbReference>
<comment type="similarity">
    <text evidence="1">Belongs to the SMP-30/CGR1 family.</text>
</comment>
<feature type="binding site" evidence="3">
    <location>
        <position position="151"/>
    </location>
    <ligand>
        <name>a divalent metal cation</name>
        <dbReference type="ChEBI" id="CHEBI:60240"/>
    </ligand>
</feature>
<feature type="binding site" evidence="3">
    <location>
        <position position="103"/>
    </location>
    <ligand>
        <name>substrate</name>
    </ligand>
</feature>
<accession>X5EA53</accession>
<dbReference type="InterPro" id="IPR005511">
    <property type="entry name" value="SMP-30"/>
</dbReference>
<dbReference type="PRINTS" id="PR01790">
    <property type="entry name" value="SMP30FAMILY"/>
</dbReference>
<dbReference type="Proteomes" id="UP000023703">
    <property type="component" value="Chromosome"/>
</dbReference>
<proteinExistence type="inferred from homology"/>
<dbReference type="STRING" id="1404245.CGLY_05440"/>